<dbReference type="EMBL" id="BKCP01001669">
    <property type="protein sequence ID" value="GER27323.1"/>
    <property type="molecule type" value="Genomic_DNA"/>
</dbReference>
<keyword evidence="2" id="KW-1185">Reference proteome</keyword>
<gene>
    <name evidence="1" type="ORF">STAS_03016</name>
</gene>
<dbReference type="PANTHER" id="PTHR12758:SF20">
    <property type="entry name" value="APOPTOSIS INHIBITOR 5-LIKE"/>
    <property type="match status" value="1"/>
</dbReference>
<dbReference type="Pfam" id="PF05918">
    <property type="entry name" value="API5"/>
    <property type="match status" value="1"/>
</dbReference>
<dbReference type="InterPro" id="IPR008383">
    <property type="entry name" value="API5"/>
</dbReference>
<reference evidence="2" key="1">
    <citation type="journal article" date="2019" name="Curr. Biol.">
        <title>Genome Sequence of Striga asiatica Provides Insight into the Evolution of Plant Parasitism.</title>
        <authorList>
            <person name="Yoshida S."/>
            <person name="Kim S."/>
            <person name="Wafula E.K."/>
            <person name="Tanskanen J."/>
            <person name="Kim Y.M."/>
            <person name="Honaas L."/>
            <person name="Yang Z."/>
            <person name="Spallek T."/>
            <person name="Conn C.E."/>
            <person name="Ichihashi Y."/>
            <person name="Cheong K."/>
            <person name="Cui S."/>
            <person name="Der J.P."/>
            <person name="Gundlach H."/>
            <person name="Jiao Y."/>
            <person name="Hori C."/>
            <person name="Ishida J.K."/>
            <person name="Kasahara H."/>
            <person name="Kiba T."/>
            <person name="Kim M.S."/>
            <person name="Koo N."/>
            <person name="Laohavisit A."/>
            <person name="Lee Y.H."/>
            <person name="Lumba S."/>
            <person name="McCourt P."/>
            <person name="Mortimer J.C."/>
            <person name="Mutuku J.M."/>
            <person name="Nomura T."/>
            <person name="Sasaki-Sekimoto Y."/>
            <person name="Seto Y."/>
            <person name="Wang Y."/>
            <person name="Wakatake T."/>
            <person name="Sakakibara H."/>
            <person name="Demura T."/>
            <person name="Yamaguchi S."/>
            <person name="Yoneyama K."/>
            <person name="Manabe R.I."/>
            <person name="Nelson D.C."/>
            <person name="Schulman A.H."/>
            <person name="Timko M.P."/>
            <person name="dePamphilis C.W."/>
            <person name="Choi D."/>
            <person name="Shirasu K."/>
        </authorList>
    </citation>
    <scope>NUCLEOTIDE SEQUENCE [LARGE SCALE GENOMIC DNA]</scope>
    <source>
        <strain evidence="2">cv. UVA1</strain>
    </source>
</reference>
<organism evidence="1 2">
    <name type="scientific">Striga asiatica</name>
    <name type="common">Asiatic witchweed</name>
    <name type="synonym">Buchnera asiatica</name>
    <dbReference type="NCBI Taxonomy" id="4170"/>
    <lineage>
        <taxon>Eukaryota</taxon>
        <taxon>Viridiplantae</taxon>
        <taxon>Streptophyta</taxon>
        <taxon>Embryophyta</taxon>
        <taxon>Tracheophyta</taxon>
        <taxon>Spermatophyta</taxon>
        <taxon>Magnoliopsida</taxon>
        <taxon>eudicotyledons</taxon>
        <taxon>Gunneridae</taxon>
        <taxon>Pentapetalae</taxon>
        <taxon>asterids</taxon>
        <taxon>lamiids</taxon>
        <taxon>Lamiales</taxon>
        <taxon>Orobanchaceae</taxon>
        <taxon>Buchnereae</taxon>
        <taxon>Striga</taxon>
    </lineage>
</organism>
<evidence type="ECO:0000313" key="2">
    <source>
        <dbReference type="Proteomes" id="UP000325081"/>
    </source>
</evidence>
<name>A0A5A7P3B6_STRAF</name>
<evidence type="ECO:0000313" key="1">
    <source>
        <dbReference type="EMBL" id="GER27323.1"/>
    </source>
</evidence>
<sequence>MAGSHASEAYLARLHASAFGKAVGSAQMIPKFFKHFPELSEQALDQHISLCEDEELGVLVQAIRGLPLFCKDTPEHLVKIVDILGQLLIAGDIVERDAVHKALTTLLRQDVKSKF</sequence>
<dbReference type="InterPro" id="IPR016024">
    <property type="entry name" value="ARM-type_fold"/>
</dbReference>
<dbReference type="GO" id="GO:0043067">
    <property type="term" value="P:regulation of programmed cell death"/>
    <property type="evidence" value="ECO:0007669"/>
    <property type="project" value="TreeGrafter"/>
</dbReference>
<dbReference type="SUPFAM" id="SSF48371">
    <property type="entry name" value="ARM repeat"/>
    <property type="match status" value="1"/>
</dbReference>
<dbReference type="PANTHER" id="PTHR12758">
    <property type="entry name" value="APOPTOSIS INHIBITOR 5-RELATED"/>
    <property type="match status" value="1"/>
</dbReference>
<dbReference type="AlphaFoldDB" id="A0A5A7P3B6"/>
<dbReference type="OrthoDB" id="19224at2759"/>
<dbReference type="GO" id="GO:0005634">
    <property type="term" value="C:nucleus"/>
    <property type="evidence" value="ECO:0007669"/>
    <property type="project" value="TreeGrafter"/>
</dbReference>
<accession>A0A5A7P3B6</accession>
<comment type="caution">
    <text evidence="1">The sequence shown here is derived from an EMBL/GenBank/DDBJ whole genome shotgun (WGS) entry which is preliminary data.</text>
</comment>
<proteinExistence type="predicted"/>
<dbReference type="Proteomes" id="UP000325081">
    <property type="component" value="Unassembled WGS sequence"/>
</dbReference>
<dbReference type="GO" id="GO:0003729">
    <property type="term" value="F:mRNA binding"/>
    <property type="evidence" value="ECO:0007669"/>
    <property type="project" value="TreeGrafter"/>
</dbReference>
<protein>
    <submittedName>
        <fullName evidence="1">Apoptosis inhibitor 5</fullName>
    </submittedName>
</protein>